<evidence type="ECO:0000259" key="2">
    <source>
        <dbReference type="Pfam" id="PF20434"/>
    </source>
</evidence>
<dbReference type="PATRIC" id="fig|584657.3.peg.2962"/>
<dbReference type="InterPro" id="IPR049492">
    <property type="entry name" value="BD-FAE-like_dom"/>
</dbReference>
<dbReference type="GO" id="GO:0016787">
    <property type="term" value="F:hydrolase activity"/>
    <property type="evidence" value="ECO:0007669"/>
    <property type="project" value="UniProtKB-KW"/>
</dbReference>
<keyword evidence="4" id="KW-1185">Reference proteome</keyword>
<reference evidence="4" key="1">
    <citation type="submission" date="2013-08" db="EMBL/GenBank/DDBJ databases">
        <title>Intrasporangium oryzae NRRL B-24470.</title>
        <authorList>
            <person name="Liu H."/>
            <person name="Wang G."/>
        </authorList>
    </citation>
    <scope>NUCLEOTIDE SEQUENCE [LARGE SCALE GENOMIC DNA]</scope>
    <source>
        <strain evidence="4">Q5-1</strain>
    </source>
</reference>
<dbReference type="InterPro" id="IPR029058">
    <property type="entry name" value="AB_hydrolase_fold"/>
</dbReference>
<dbReference type="RefSeq" id="WP_034718415.1">
    <property type="nucleotide sequence ID" value="NZ_AWQS01000141.1"/>
</dbReference>
<name>W9GMN5_9MICO</name>
<dbReference type="PANTHER" id="PTHR48081:SF33">
    <property type="entry name" value="KYNURENINE FORMAMIDASE"/>
    <property type="match status" value="1"/>
</dbReference>
<dbReference type="Pfam" id="PF20434">
    <property type="entry name" value="BD-FAE"/>
    <property type="match status" value="1"/>
</dbReference>
<dbReference type="AlphaFoldDB" id="W9GMN5"/>
<dbReference type="SUPFAM" id="SSF53474">
    <property type="entry name" value="alpha/beta-Hydrolases"/>
    <property type="match status" value="1"/>
</dbReference>
<organism evidence="3 4">
    <name type="scientific">Intrasporangium chromatireducens Q5-1</name>
    <dbReference type="NCBI Taxonomy" id="584657"/>
    <lineage>
        <taxon>Bacteria</taxon>
        <taxon>Bacillati</taxon>
        <taxon>Actinomycetota</taxon>
        <taxon>Actinomycetes</taxon>
        <taxon>Micrococcales</taxon>
        <taxon>Intrasporangiaceae</taxon>
        <taxon>Intrasporangium</taxon>
    </lineage>
</organism>
<sequence length="261" mass="27457">MTKPTPDPRCSAVLERQAPAPARTAAYGDEPEQVYDVREPARPLGATVLVVHGGFWRPAYDRTHAGSQAAALADAGFHVAVAEYRRDRMPLSQLPAALADVRGVVAAVRADESLPEPVVLVGHSAGGQLVAWATNQPWADGLAGAVVLAGCVDLRATDAMGLGGGAARDWIGIGPDEAPDVWRAADPMASLPPRVPVRLLHGRQDEIVPVEVTDSYVQRCRELGADVTLEVLDGCGHYSLIDPDAPAFADVLQTLGSLSGR</sequence>
<evidence type="ECO:0000256" key="1">
    <source>
        <dbReference type="ARBA" id="ARBA00022801"/>
    </source>
</evidence>
<dbReference type="PANTHER" id="PTHR48081">
    <property type="entry name" value="AB HYDROLASE SUPERFAMILY PROTEIN C4A8.06C"/>
    <property type="match status" value="1"/>
</dbReference>
<comment type="caution">
    <text evidence="3">The sequence shown here is derived from an EMBL/GenBank/DDBJ whole genome shotgun (WGS) entry which is preliminary data.</text>
</comment>
<feature type="domain" description="BD-FAE-like" evidence="2">
    <location>
        <begin position="47"/>
        <end position="213"/>
    </location>
</feature>
<gene>
    <name evidence="3" type="ORF">N864_23905</name>
</gene>
<evidence type="ECO:0000313" key="4">
    <source>
        <dbReference type="Proteomes" id="UP000019494"/>
    </source>
</evidence>
<dbReference type="InterPro" id="IPR050300">
    <property type="entry name" value="GDXG_lipolytic_enzyme"/>
</dbReference>
<proteinExistence type="predicted"/>
<protein>
    <recommendedName>
        <fullName evidence="2">BD-FAE-like domain-containing protein</fullName>
    </recommendedName>
</protein>
<keyword evidence="1" id="KW-0378">Hydrolase</keyword>
<dbReference type="OrthoDB" id="255603at2"/>
<dbReference type="Proteomes" id="UP000019494">
    <property type="component" value="Unassembled WGS sequence"/>
</dbReference>
<accession>W9GMN5</accession>
<evidence type="ECO:0000313" key="3">
    <source>
        <dbReference type="EMBL" id="EWT05154.1"/>
    </source>
</evidence>
<dbReference type="EMBL" id="AWQS01000141">
    <property type="protein sequence ID" value="EWT05154.1"/>
    <property type="molecule type" value="Genomic_DNA"/>
</dbReference>
<dbReference type="Gene3D" id="3.40.50.1820">
    <property type="entry name" value="alpha/beta hydrolase"/>
    <property type="match status" value="1"/>
</dbReference>